<feature type="region of interest" description="Disordered" evidence="1">
    <location>
        <begin position="1"/>
        <end position="25"/>
    </location>
</feature>
<evidence type="ECO:0000313" key="2">
    <source>
        <dbReference type="EMBL" id="CAK0903353.1"/>
    </source>
</evidence>
<dbReference type="Proteomes" id="UP001189429">
    <property type="component" value="Unassembled WGS sequence"/>
</dbReference>
<feature type="region of interest" description="Disordered" evidence="1">
    <location>
        <begin position="70"/>
        <end position="117"/>
    </location>
</feature>
<reference evidence="2" key="1">
    <citation type="submission" date="2023-10" db="EMBL/GenBank/DDBJ databases">
        <authorList>
            <person name="Chen Y."/>
            <person name="Shah S."/>
            <person name="Dougan E. K."/>
            <person name="Thang M."/>
            <person name="Chan C."/>
        </authorList>
    </citation>
    <scope>NUCLEOTIDE SEQUENCE [LARGE SCALE GENOMIC DNA]</scope>
</reference>
<feature type="compositionally biased region" description="Low complexity" evidence="1">
    <location>
        <begin position="90"/>
        <end position="100"/>
    </location>
</feature>
<keyword evidence="3" id="KW-1185">Reference proteome</keyword>
<comment type="caution">
    <text evidence="2">The sequence shown here is derived from an EMBL/GenBank/DDBJ whole genome shotgun (WGS) entry which is preliminary data.</text>
</comment>
<name>A0ABN9XV97_9DINO</name>
<organism evidence="2 3">
    <name type="scientific">Prorocentrum cordatum</name>
    <dbReference type="NCBI Taxonomy" id="2364126"/>
    <lineage>
        <taxon>Eukaryota</taxon>
        <taxon>Sar</taxon>
        <taxon>Alveolata</taxon>
        <taxon>Dinophyceae</taxon>
        <taxon>Prorocentrales</taxon>
        <taxon>Prorocentraceae</taxon>
        <taxon>Prorocentrum</taxon>
    </lineage>
</organism>
<feature type="non-terminal residue" evidence="2">
    <location>
        <position position="117"/>
    </location>
</feature>
<evidence type="ECO:0000256" key="1">
    <source>
        <dbReference type="SAM" id="MobiDB-lite"/>
    </source>
</evidence>
<evidence type="ECO:0000313" key="3">
    <source>
        <dbReference type="Proteomes" id="UP001189429"/>
    </source>
</evidence>
<accession>A0ABN9XV97</accession>
<feature type="compositionally biased region" description="Low complexity" evidence="1">
    <location>
        <begin position="1"/>
        <end position="18"/>
    </location>
</feature>
<gene>
    <name evidence="2" type="ORF">PCOR1329_LOCUS79693</name>
</gene>
<proteinExistence type="predicted"/>
<dbReference type="EMBL" id="CAUYUJ010021211">
    <property type="protein sequence ID" value="CAK0903353.1"/>
    <property type="molecule type" value="Genomic_DNA"/>
</dbReference>
<protein>
    <submittedName>
        <fullName evidence="2">Uncharacterized protein</fullName>
    </submittedName>
</protein>
<sequence>MAAATSSGAGAPALPRVGSRVDGRVRDVTSSGDVLLDLGGGAAALLPGGAALGLVAGDDVSGLKVTGRTEAGAAQMASRRARHGARAGEAEAAAEGEAVGPRTPESSCSATGDCVPG</sequence>